<evidence type="ECO:0000313" key="2">
    <source>
        <dbReference type="Proteomes" id="UP001374535"/>
    </source>
</evidence>
<evidence type="ECO:0000313" key="1">
    <source>
        <dbReference type="EMBL" id="WVZ12213.1"/>
    </source>
</evidence>
<gene>
    <name evidence="1" type="ORF">V8G54_016743</name>
</gene>
<protein>
    <submittedName>
        <fullName evidence="1">Uncharacterized protein</fullName>
    </submittedName>
</protein>
<dbReference type="AlphaFoldDB" id="A0AAQ3S0Q8"/>
<proteinExistence type="predicted"/>
<keyword evidence="2" id="KW-1185">Reference proteome</keyword>
<name>A0AAQ3S0Q8_VIGMU</name>
<dbReference type="Proteomes" id="UP001374535">
    <property type="component" value="Chromosome 5"/>
</dbReference>
<sequence length="167" mass="18947">MLFNLLRGGSWRKRRCITSTGDISSDELRRKRCLAPQLMTPISTNSVSGLAVLPTETLAAIDDVGDTYLAVCGGWPYWRWHVVVEQRWLILLVVENAHPRDHRLSCTRGKGFYPITGSSSGDPRGHRRRRGWRFAAVWVETGTWLLNGGGELGFLLKGEDPRFHMRE</sequence>
<reference evidence="1 2" key="1">
    <citation type="journal article" date="2023" name="Life. Sci Alliance">
        <title>Evolutionary insights into 3D genome organization and epigenetic landscape of Vigna mungo.</title>
        <authorList>
            <person name="Junaid A."/>
            <person name="Singh B."/>
            <person name="Bhatia S."/>
        </authorList>
    </citation>
    <scope>NUCLEOTIDE SEQUENCE [LARGE SCALE GENOMIC DNA]</scope>
    <source>
        <strain evidence="1">Urdbean</strain>
    </source>
</reference>
<dbReference type="EMBL" id="CP144696">
    <property type="protein sequence ID" value="WVZ12213.1"/>
    <property type="molecule type" value="Genomic_DNA"/>
</dbReference>
<organism evidence="1 2">
    <name type="scientific">Vigna mungo</name>
    <name type="common">Black gram</name>
    <name type="synonym">Phaseolus mungo</name>
    <dbReference type="NCBI Taxonomy" id="3915"/>
    <lineage>
        <taxon>Eukaryota</taxon>
        <taxon>Viridiplantae</taxon>
        <taxon>Streptophyta</taxon>
        <taxon>Embryophyta</taxon>
        <taxon>Tracheophyta</taxon>
        <taxon>Spermatophyta</taxon>
        <taxon>Magnoliopsida</taxon>
        <taxon>eudicotyledons</taxon>
        <taxon>Gunneridae</taxon>
        <taxon>Pentapetalae</taxon>
        <taxon>rosids</taxon>
        <taxon>fabids</taxon>
        <taxon>Fabales</taxon>
        <taxon>Fabaceae</taxon>
        <taxon>Papilionoideae</taxon>
        <taxon>50 kb inversion clade</taxon>
        <taxon>NPAAA clade</taxon>
        <taxon>indigoferoid/millettioid clade</taxon>
        <taxon>Phaseoleae</taxon>
        <taxon>Vigna</taxon>
    </lineage>
</organism>
<accession>A0AAQ3S0Q8</accession>